<sequence length="123" mass="13356">MSPITDFALFNAFARGRQWAQMRYPLGGRGSLAPGPVPLKSDTGRAGIKTLISEPHSPKQRTIFSILCADEYISPIRSLRSPFAEQVFGAKKVVASLQRFADKGSGLCELKKLAGITGASWFN</sequence>
<organism evidence="1 2">
    <name type="scientific">Clavelina lepadiformis</name>
    <name type="common">Light-bulb sea squirt</name>
    <name type="synonym">Ascidia lepadiformis</name>
    <dbReference type="NCBI Taxonomy" id="159417"/>
    <lineage>
        <taxon>Eukaryota</taxon>
        <taxon>Metazoa</taxon>
        <taxon>Chordata</taxon>
        <taxon>Tunicata</taxon>
        <taxon>Ascidiacea</taxon>
        <taxon>Aplousobranchia</taxon>
        <taxon>Clavelinidae</taxon>
        <taxon>Clavelina</taxon>
    </lineage>
</organism>
<comment type="caution">
    <text evidence="1">The sequence shown here is derived from an EMBL/GenBank/DDBJ whole genome shotgun (WGS) entry which is preliminary data.</text>
</comment>
<gene>
    <name evidence="1" type="ORF">CVLEPA_LOCUS11485</name>
</gene>
<keyword evidence="2" id="KW-1185">Reference proteome</keyword>
<evidence type="ECO:0000313" key="2">
    <source>
        <dbReference type="Proteomes" id="UP001642483"/>
    </source>
</evidence>
<protein>
    <submittedName>
        <fullName evidence="1">Uncharacterized protein</fullName>
    </submittedName>
</protein>
<reference evidence="1 2" key="1">
    <citation type="submission" date="2024-02" db="EMBL/GenBank/DDBJ databases">
        <authorList>
            <person name="Daric V."/>
            <person name="Darras S."/>
        </authorList>
    </citation>
    <scope>NUCLEOTIDE SEQUENCE [LARGE SCALE GENOMIC DNA]</scope>
</reference>
<evidence type="ECO:0000313" key="1">
    <source>
        <dbReference type="EMBL" id="CAK8681268.1"/>
    </source>
</evidence>
<dbReference type="EMBL" id="CAWYQH010000079">
    <property type="protein sequence ID" value="CAK8681268.1"/>
    <property type="molecule type" value="Genomic_DNA"/>
</dbReference>
<name>A0ABP0FQE7_CLALP</name>
<accession>A0ABP0FQE7</accession>
<dbReference type="Proteomes" id="UP001642483">
    <property type="component" value="Unassembled WGS sequence"/>
</dbReference>
<proteinExistence type="predicted"/>